<dbReference type="InterPro" id="IPR038678">
    <property type="entry name" value="Spondin_N_sf"/>
</dbReference>
<dbReference type="PANTHER" id="PTHR11311:SF33">
    <property type="entry name" value="MINDIN1"/>
    <property type="match status" value="1"/>
</dbReference>
<evidence type="ECO:0000256" key="1">
    <source>
        <dbReference type="SAM" id="MobiDB-lite"/>
    </source>
</evidence>
<feature type="non-terminal residue" evidence="3">
    <location>
        <position position="1"/>
    </location>
</feature>
<feature type="region of interest" description="Disordered" evidence="1">
    <location>
        <begin position="183"/>
        <end position="202"/>
    </location>
</feature>
<evidence type="ECO:0000313" key="3">
    <source>
        <dbReference type="EMBL" id="KAF7228063.1"/>
    </source>
</evidence>
<dbReference type="PANTHER" id="PTHR11311">
    <property type="entry name" value="SPONDIN"/>
    <property type="match status" value="1"/>
</dbReference>
<dbReference type="Gene3D" id="2.60.40.2130">
    <property type="entry name" value="F-spondin domain"/>
    <property type="match status" value="1"/>
</dbReference>
<dbReference type="Proteomes" id="UP000822369">
    <property type="component" value="Chromosome 2"/>
</dbReference>
<dbReference type="EMBL" id="JAAVVJ010000002">
    <property type="protein sequence ID" value="KAF7228063.1"/>
    <property type="molecule type" value="Genomic_DNA"/>
</dbReference>
<dbReference type="PROSITE" id="PS51020">
    <property type="entry name" value="SPONDIN"/>
    <property type="match status" value="1"/>
</dbReference>
<feature type="region of interest" description="Disordered" evidence="1">
    <location>
        <begin position="1"/>
        <end position="23"/>
    </location>
</feature>
<evidence type="ECO:0000259" key="2">
    <source>
        <dbReference type="PROSITE" id="PS51020"/>
    </source>
</evidence>
<dbReference type="GO" id="GO:0007155">
    <property type="term" value="P:cell adhesion"/>
    <property type="evidence" value="ECO:0007669"/>
    <property type="project" value="TreeGrafter"/>
</dbReference>
<dbReference type="InterPro" id="IPR051418">
    <property type="entry name" value="Spondin/Thrombospondin_T1"/>
</dbReference>
<name>A0A9D2YY99_NOTFU</name>
<dbReference type="GO" id="GO:0031012">
    <property type="term" value="C:extracellular matrix"/>
    <property type="evidence" value="ECO:0007669"/>
    <property type="project" value="TreeGrafter"/>
</dbReference>
<dbReference type="Pfam" id="PF06468">
    <property type="entry name" value="Spond_N"/>
    <property type="match status" value="1"/>
</dbReference>
<comment type="caution">
    <text evidence="3">The sequence shown here is derived from an EMBL/GenBank/DDBJ whole genome shotgun (WGS) entry which is preliminary data.</text>
</comment>
<proteinExistence type="predicted"/>
<feature type="domain" description="Spondin" evidence="2">
    <location>
        <begin position="97"/>
        <end position="214"/>
    </location>
</feature>
<accession>A0A9D2YY99</accession>
<protein>
    <submittedName>
        <fullName evidence="3">Spondin-2-like</fullName>
    </submittedName>
</protein>
<organism evidence="3 4">
    <name type="scientific">Nothobranchius furzeri</name>
    <name type="common">Turquoise killifish</name>
    <dbReference type="NCBI Taxonomy" id="105023"/>
    <lineage>
        <taxon>Eukaryota</taxon>
        <taxon>Metazoa</taxon>
        <taxon>Chordata</taxon>
        <taxon>Craniata</taxon>
        <taxon>Vertebrata</taxon>
        <taxon>Euteleostomi</taxon>
        <taxon>Actinopterygii</taxon>
        <taxon>Neopterygii</taxon>
        <taxon>Teleostei</taxon>
        <taxon>Neoteleostei</taxon>
        <taxon>Acanthomorphata</taxon>
        <taxon>Ovalentaria</taxon>
        <taxon>Atherinomorphae</taxon>
        <taxon>Cyprinodontiformes</taxon>
        <taxon>Nothobranchiidae</taxon>
        <taxon>Nothobranchius</taxon>
    </lineage>
</organism>
<evidence type="ECO:0000313" key="4">
    <source>
        <dbReference type="Proteomes" id="UP000822369"/>
    </source>
</evidence>
<dbReference type="InterPro" id="IPR009465">
    <property type="entry name" value="Spondin_N"/>
</dbReference>
<gene>
    <name evidence="3" type="ORF">G4P62_000228</name>
</gene>
<sequence length="214" mass="23818">MRRYNKRKGERGRERGREGERGRRKEIWKEIKGAHRGVQVDNATPATAEKSCVLPVLQTDPTQMMSSEHLTCGWLQKLLIVLVKLCLTFAGPSRPLNGTGCTAKSPASYILVFTGHWSPQAFPKQYPLFRPPAQWSKLIAVSHNRHFRLWEEGASASPGVQSFAELGLTVELMKAAKEARKKRSVGAMHRTAGIPNGIGHSSTEVIMQPRNPLV</sequence>
<reference evidence="3" key="1">
    <citation type="submission" date="2020-03" db="EMBL/GenBank/DDBJ databases">
        <title>Intra-Species Differences in Population Size shape Life History and Genome Evolution.</title>
        <authorList>
            <person name="Willemsen D."/>
            <person name="Cui R."/>
            <person name="Valenzano D.R."/>
        </authorList>
    </citation>
    <scope>NUCLEOTIDE SEQUENCE</scope>
    <source>
        <strain evidence="3">GRZ</strain>
        <tissue evidence="3">Whole</tissue>
    </source>
</reference>
<feature type="compositionally biased region" description="Basic residues" evidence="1">
    <location>
        <begin position="1"/>
        <end position="10"/>
    </location>
</feature>
<feature type="compositionally biased region" description="Basic and acidic residues" evidence="1">
    <location>
        <begin position="11"/>
        <end position="23"/>
    </location>
</feature>
<dbReference type="AlphaFoldDB" id="A0A9D2YY99"/>